<evidence type="ECO:0000313" key="11">
    <source>
        <dbReference type="Proteomes" id="UP000215902"/>
    </source>
</evidence>
<name>A0A267G0G1_9PLAT</name>
<keyword evidence="5 9" id="KW-0547">Nucleotide-binding</keyword>
<dbReference type="STRING" id="282301.A0A267G0G1"/>
<reference evidence="10 11" key="1">
    <citation type="submission" date="2017-06" db="EMBL/GenBank/DDBJ databases">
        <title>A platform for efficient transgenesis in Macrostomum lignano, a flatworm model organism for stem cell research.</title>
        <authorList>
            <person name="Berezikov E."/>
        </authorList>
    </citation>
    <scope>NUCLEOTIDE SEQUENCE [LARGE SCALE GENOMIC DNA]</scope>
    <source>
        <strain evidence="10">DV1</strain>
        <tissue evidence="10">Whole organism</tissue>
    </source>
</reference>
<dbReference type="GO" id="GO:0005737">
    <property type="term" value="C:cytoplasm"/>
    <property type="evidence" value="ECO:0007669"/>
    <property type="project" value="TreeGrafter"/>
</dbReference>
<dbReference type="EMBL" id="NIVC01000633">
    <property type="protein sequence ID" value="PAA79456.1"/>
    <property type="molecule type" value="Genomic_DNA"/>
</dbReference>
<evidence type="ECO:0000313" key="10">
    <source>
        <dbReference type="EMBL" id="PAA79456.1"/>
    </source>
</evidence>
<dbReference type="CDD" id="cd02021">
    <property type="entry name" value="GntK"/>
    <property type="match status" value="1"/>
</dbReference>
<dbReference type="Pfam" id="PF13671">
    <property type="entry name" value="AAA_33"/>
    <property type="match status" value="1"/>
</dbReference>
<accession>A0A267G0G1</accession>
<dbReference type="Gene3D" id="3.40.50.300">
    <property type="entry name" value="P-loop containing nucleotide triphosphate hydrolases"/>
    <property type="match status" value="1"/>
</dbReference>
<keyword evidence="6 9" id="KW-0418">Kinase</keyword>
<proteinExistence type="inferred from homology"/>
<comment type="catalytic activity">
    <reaction evidence="8 9">
        <text>D-gluconate + ATP = 6-phospho-D-gluconate + ADP + H(+)</text>
        <dbReference type="Rhea" id="RHEA:19433"/>
        <dbReference type="ChEBI" id="CHEBI:15378"/>
        <dbReference type="ChEBI" id="CHEBI:18391"/>
        <dbReference type="ChEBI" id="CHEBI:30616"/>
        <dbReference type="ChEBI" id="CHEBI:58759"/>
        <dbReference type="ChEBI" id="CHEBI:456216"/>
        <dbReference type="EC" id="2.7.1.12"/>
    </reaction>
</comment>
<evidence type="ECO:0000256" key="6">
    <source>
        <dbReference type="ARBA" id="ARBA00022777"/>
    </source>
</evidence>
<dbReference type="GO" id="GO:0046316">
    <property type="term" value="F:gluconokinase activity"/>
    <property type="evidence" value="ECO:0007669"/>
    <property type="project" value="UniProtKB-EC"/>
</dbReference>
<keyword evidence="11" id="KW-1185">Reference proteome</keyword>
<organism evidence="10 11">
    <name type="scientific">Macrostomum lignano</name>
    <dbReference type="NCBI Taxonomy" id="282301"/>
    <lineage>
        <taxon>Eukaryota</taxon>
        <taxon>Metazoa</taxon>
        <taxon>Spiralia</taxon>
        <taxon>Lophotrochozoa</taxon>
        <taxon>Platyhelminthes</taxon>
        <taxon>Rhabditophora</taxon>
        <taxon>Macrostomorpha</taxon>
        <taxon>Macrostomida</taxon>
        <taxon>Macrostomidae</taxon>
        <taxon>Macrostomum</taxon>
    </lineage>
</organism>
<evidence type="ECO:0000256" key="3">
    <source>
        <dbReference type="ARBA" id="ARBA00012054"/>
    </source>
</evidence>
<dbReference type="UniPathway" id="UPA00792"/>
<dbReference type="InterPro" id="IPR027417">
    <property type="entry name" value="P-loop_NTPase"/>
</dbReference>
<dbReference type="PANTHER" id="PTHR43442">
    <property type="entry name" value="GLUCONOKINASE-RELATED"/>
    <property type="match status" value="1"/>
</dbReference>
<dbReference type="EC" id="2.7.1.12" evidence="3 9"/>
<gene>
    <name evidence="10" type="ORF">BOX15_Mlig033124g2</name>
</gene>
<dbReference type="NCBIfam" id="TIGR01313">
    <property type="entry name" value="therm_gnt_kin"/>
    <property type="match status" value="1"/>
</dbReference>
<dbReference type="InterPro" id="IPR006001">
    <property type="entry name" value="Therm_gnt_kin"/>
</dbReference>
<dbReference type="OrthoDB" id="275177at2759"/>
<comment type="caution">
    <text evidence="10">The sequence shown here is derived from an EMBL/GenBank/DDBJ whole genome shotgun (WGS) entry which is preliminary data.</text>
</comment>
<evidence type="ECO:0000256" key="1">
    <source>
        <dbReference type="ARBA" id="ARBA00004875"/>
    </source>
</evidence>
<evidence type="ECO:0000256" key="2">
    <source>
        <dbReference type="ARBA" id="ARBA00008420"/>
    </source>
</evidence>
<dbReference type="PANTHER" id="PTHR43442:SF3">
    <property type="entry name" value="GLUCONOKINASE-RELATED"/>
    <property type="match status" value="1"/>
</dbReference>
<dbReference type="Proteomes" id="UP000215902">
    <property type="component" value="Unassembled WGS sequence"/>
</dbReference>
<evidence type="ECO:0000256" key="4">
    <source>
        <dbReference type="ARBA" id="ARBA00022679"/>
    </source>
</evidence>
<comment type="similarity">
    <text evidence="2 9">Belongs to the gluconokinase GntK/GntV family.</text>
</comment>
<dbReference type="GO" id="GO:0005524">
    <property type="term" value="F:ATP binding"/>
    <property type="evidence" value="ECO:0007669"/>
    <property type="project" value="UniProtKB-KW"/>
</dbReference>
<evidence type="ECO:0000256" key="9">
    <source>
        <dbReference type="RuleBase" id="RU363066"/>
    </source>
</evidence>
<sequence>MPVFIVMGPSGCGKTSIAAAMASHFGLPYAEADEFHSEANQSKMRRGEPLTDADRLPWLLELHRRVADWLAAGQDAVITCSALKRSYRRLLMTGRSDEASAVSTDADASAVLFIHLAVPRETLLARVAARRGHFFPAGLVESQLACLEPPDPAEEPAVLVDADRPEPAVLQAVIGAVAQRLQPHRF</sequence>
<dbReference type="SUPFAM" id="SSF52540">
    <property type="entry name" value="P-loop containing nucleoside triphosphate hydrolases"/>
    <property type="match status" value="1"/>
</dbReference>
<evidence type="ECO:0000256" key="7">
    <source>
        <dbReference type="ARBA" id="ARBA00022840"/>
    </source>
</evidence>
<dbReference type="AlphaFoldDB" id="A0A267G0G1"/>
<dbReference type="GO" id="GO:0005975">
    <property type="term" value="P:carbohydrate metabolic process"/>
    <property type="evidence" value="ECO:0007669"/>
    <property type="project" value="InterPro"/>
</dbReference>
<keyword evidence="7 9" id="KW-0067">ATP-binding</keyword>
<evidence type="ECO:0000256" key="8">
    <source>
        <dbReference type="ARBA" id="ARBA00048090"/>
    </source>
</evidence>
<comment type="pathway">
    <text evidence="1 9">Carbohydrate acid metabolism; D-gluconate degradation.</text>
</comment>
<keyword evidence="4 9" id="KW-0808">Transferase</keyword>
<protein>
    <recommendedName>
        <fullName evidence="3 9">Gluconokinase</fullName>
        <ecNumber evidence="3 9">2.7.1.12</ecNumber>
    </recommendedName>
</protein>
<evidence type="ECO:0000256" key="5">
    <source>
        <dbReference type="ARBA" id="ARBA00022741"/>
    </source>
</evidence>